<name>A0A1I3EQD0_9RHOB</name>
<dbReference type="OrthoDB" id="8481769at2"/>
<dbReference type="RefSeq" id="WP_074970807.1">
    <property type="nucleotide sequence ID" value="NZ_CBCRYP010000052.1"/>
</dbReference>
<gene>
    <name evidence="1" type="ORF">SAMN04488021_1528</name>
</gene>
<proteinExistence type="predicted"/>
<evidence type="ECO:0008006" key="3">
    <source>
        <dbReference type="Google" id="ProtNLM"/>
    </source>
</evidence>
<dbReference type="SUPFAM" id="SSF52540">
    <property type="entry name" value="P-loop containing nucleoside triphosphate hydrolases"/>
    <property type="match status" value="1"/>
</dbReference>
<reference evidence="1 2" key="1">
    <citation type="submission" date="2016-10" db="EMBL/GenBank/DDBJ databases">
        <authorList>
            <person name="de Groot N.N."/>
        </authorList>
    </citation>
    <scope>NUCLEOTIDE SEQUENCE [LARGE SCALE GENOMIC DNA]</scope>
    <source>
        <strain evidence="1 2">DSM 8537</strain>
    </source>
</reference>
<protein>
    <recommendedName>
        <fullName evidence="3">Sulfotransferase family protein</fullName>
    </recommendedName>
</protein>
<dbReference type="Proteomes" id="UP000183635">
    <property type="component" value="Unassembled WGS sequence"/>
</dbReference>
<dbReference type="AlphaFoldDB" id="A0A1I3EQD0"/>
<keyword evidence="2" id="KW-1185">Reference proteome</keyword>
<dbReference type="InterPro" id="IPR027417">
    <property type="entry name" value="P-loop_NTPase"/>
</dbReference>
<sequence length="299" mass="32906">MALSIHLGAHKTASTHLQYSLRQIRDRLQAAGLCYVDPAQLREAPMDLSQILADGAGCAAEPAFSAALQDRRQGCADLLLSEENILGGTHRGRIFSRRGLLYPFAVRRLRQAIGLAGGGPAVLYLAIRDPAGFNVSAFALQVALGNEIELAPYLRGRDPAEVGWLGLVKRLAAMEEVARVVVWRYEDYAALRPELLRRLLPPGLADAVPEPPPSNESLTQPGYEWFLRRAMADTEADLRDLAARARRRFRRADGHGPLRLLEAADHARSAQNYAAQVAALRRLPRVEFLEPQAADQIRA</sequence>
<accession>A0A1I3EQD0</accession>
<evidence type="ECO:0000313" key="2">
    <source>
        <dbReference type="Proteomes" id="UP000183635"/>
    </source>
</evidence>
<evidence type="ECO:0000313" key="1">
    <source>
        <dbReference type="EMBL" id="SFI01132.1"/>
    </source>
</evidence>
<dbReference type="EMBL" id="FOPU01000052">
    <property type="protein sequence ID" value="SFI01132.1"/>
    <property type="molecule type" value="Genomic_DNA"/>
</dbReference>
<organism evidence="1 2">
    <name type="scientific">Paracoccus aminovorans</name>
    <dbReference type="NCBI Taxonomy" id="34004"/>
    <lineage>
        <taxon>Bacteria</taxon>
        <taxon>Pseudomonadati</taxon>
        <taxon>Pseudomonadota</taxon>
        <taxon>Alphaproteobacteria</taxon>
        <taxon>Rhodobacterales</taxon>
        <taxon>Paracoccaceae</taxon>
        <taxon>Paracoccus</taxon>
    </lineage>
</organism>
<dbReference type="STRING" id="34004.SAMN04488021_1528"/>